<reference evidence="1" key="2">
    <citation type="submission" date="2020-09" db="EMBL/GenBank/DDBJ databases">
        <authorList>
            <person name="Sun Q."/>
            <person name="Sedlacek I."/>
        </authorList>
    </citation>
    <scope>NUCLEOTIDE SEQUENCE</scope>
    <source>
        <strain evidence="1">CCM 7684</strain>
    </source>
</reference>
<accession>A0A8J2VNH8</accession>
<organism evidence="1 2">
    <name type="scientific">Agaricicola taiwanensis</name>
    <dbReference type="NCBI Taxonomy" id="591372"/>
    <lineage>
        <taxon>Bacteria</taxon>
        <taxon>Pseudomonadati</taxon>
        <taxon>Pseudomonadota</taxon>
        <taxon>Alphaproteobacteria</taxon>
        <taxon>Rhodobacterales</taxon>
        <taxon>Paracoccaceae</taxon>
        <taxon>Agaricicola</taxon>
    </lineage>
</organism>
<dbReference type="AlphaFoldDB" id="A0A8J2VNH8"/>
<protein>
    <recommendedName>
        <fullName evidence="3">Lipoprotein</fullName>
    </recommendedName>
</protein>
<dbReference type="EMBL" id="BMCP01000001">
    <property type="protein sequence ID" value="GGE34730.1"/>
    <property type="molecule type" value="Genomic_DNA"/>
</dbReference>
<evidence type="ECO:0000313" key="1">
    <source>
        <dbReference type="EMBL" id="GGE34730.1"/>
    </source>
</evidence>
<comment type="caution">
    <text evidence="1">The sequence shown here is derived from an EMBL/GenBank/DDBJ whole genome shotgun (WGS) entry which is preliminary data.</text>
</comment>
<evidence type="ECO:0008006" key="3">
    <source>
        <dbReference type="Google" id="ProtNLM"/>
    </source>
</evidence>
<gene>
    <name evidence="1" type="ORF">GCM10007276_10240</name>
</gene>
<name>A0A8J2VNH8_9RHOB</name>
<sequence length="196" mass="20209">MALGLLATLALAGCGSTGDGGPSMGQTLTNLVFLNEANPPPAPPPTEARKDLYCPPVSVLPGTAAMSSYAGAEGDPMALRYQVSVGETARECVDLGAEVSIRVGVQGRVIAGPKGGGGASVDVPIRVVLVDRKDNPVYSNLTRVRATLPSGQTHQTFSHVEEGLTLPVPEGGLRGYRILVGFDSQGAQRRNMGRGS</sequence>
<keyword evidence="2" id="KW-1185">Reference proteome</keyword>
<evidence type="ECO:0000313" key="2">
    <source>
        <dbReference type="Proteomes" id="UP000602745"/>
    </source>
</evidence>
<reference evidence="1" key="1">
    <citation type="journal article" date="2014" name="Int. J. Syst. Evol. Microbiol.">
        <title>Complete genome sequence of Corynebacterium casei LMG S-19264T (=DSM 44701T), isolated from a smear-ripened cheese.</title>
        <authorList>
            <consortium name="US DOE Joint Genome Institute (JGI-PGF)"/>
            <person name="Walter F."/>
            <person name="Albersmeier A."/>
            <person name="Kalinowski J."/>
            <person name="Ruckert C."/>
        </authorList>
    </citation>
    <scope>NUCLEOTIDE SEQUENCE</scope>
    <source>
        <strain evidence="1">CCM 7684</strain>
    </source>
</reference>
<dbReference type="Proteomes" id="UP000602745">
    <property type="component" value="Unassembled WGS sequence"/>
</dbReference>
<proteinExistence type="predicted"/>